<evidence type="ECO:0000313" key="3">
    <source>
        <dbReference type="Proteomes" id="UP000466848"/>
    </source>
</evidence>
<feature type="transmembrane region" description="Helical" evidence="1">
    <location>
        <begin position="59"/>
        <end position="82"/>
    </location>
</feature>
<feature type="transmembrane region" description="Helical" evidence="1">
    <location>
        <begin position="25"/>
        <end position="47"/>
    </location>
</feature>
<accession>A0A858BRU1</accession>
<dbReference type="AlphaFoldDB" id="A0A858BRU1"/>
<dbReference type="InterPro" id="IPR019074">
    <property type="entry name" value="YabQ"/>
</dbReference>
<organism evidence="2 3">
    <name type="scientific">Aminipila butyrica</name>
    <dbReference type="NCBI Taxonomy" id="433296"/>
    <lineage>
        <taxon>Bacteria</taxon>
        <taxon>Bacillati</taxon>
        <taxon>Bacillota</taxon>
        <taxon>Clostridia</taxon>
        <taxon>Peptostreptococcales</taxon>
        <taxon>Anaerovoracaceae</taxon>
        <taxon>Aminipila</taxon>
    </lineage>
</organism>
<reference evidence="2 3" key="1">
    <citation type="submission" date="2020-02" db="EMBL/GenBank/DDBJ databases">
        <authorList>
            <person name="Kim Y.B."/>
            <person name="Roh S.W."/>
        </authorList>
    </citation>
    <scope>NUCLEOTIDE SEQUENCE [LARGE SCALE GENOMIC DNA]</scope>
    <source>
        <strain evidence="2 3">DSM 103574</strain>
    </source>
</reference>
<dbReference type="NCBIfam" id="TIGR02893">
    <property type="entry name" value="spore_yabQ"/>
    <property type="match status" value="1"/>
</dbReference>
<keyword evidence="1" id="KW-0812">Transmembrane</keyword>
<keyword evidence="1" id="KW-1133">Transmembrane helix</keyword>
<dbReference type="Proteomes" id="UP000466848">
    <property type="component" value="Chromosome"/>
</dbReference>
<dbReference type="Pfam" id="PF09578">
    <property type="entry name" value="Spore_YabQ"/>
    <property type="match status" value="1"/>
</dbReference>
<sequence>MVVSSGSAILPHFQLNMQLTDLVRAQLFECGVMLGCGMVVALLYGLFNRNLKVFIKKQVVAAIYEVLFWVFAGILTCQFLYYCAYGAISIHVICAFACGVFLWNLLFYATISMGDGKCSNERKKEAGSSGTPRK</sequence>
<protein>
    <submittedName>
        <fullName evidence="2">Uncharacterized protein</fullName>
    </submittedName>
</protein>
<keyword evidence="3" id="KW-1185">Reference proteome</keyword>
<dbReference type="RefSeq" id="WP_163064952.1">
    <property type="nucleotide sequence ID" value="NZ_CP048649.1"/>
</dbReference>
<evidence type="ECO:0000313" key="2">
    <source>
        <dbReference type="EMBL" id="QIB68032.1"/>
    </source>
</evidence>
<feature type="transmembrane region" description="Helical" evidence="1">
    <location>
        <begin position="88"/>
        <end position="109"/>
    </location>
</feature>
<dbReference type="KEGG" id="abut:Ami103574_01335"/>
<name>A0A858BRU1_9FIRM</name>
<keyword evidence="1" id="KW-0472">Membrane</keyword>
<evidence type="ECO:0000256" key="1">
    <source>
        <dbReference type="SAM" id="Phobius"/>
    </source>
</evidence>
<dbReference type="EMBL" id="CP048649">
    <property type="protein sequence ID" value="QIB68032.1"/>
    <property type="molecule type" value="Genomic_DNA"/>
</dbReference>
<proteinExistence type="predicted"/>
<gene>
    <name evidence="2" type="ORF">Ami103574_01335</name>
</gene>